<feature type="transmembrane region" description="Helical" evidence="1">
    <location>
        <begin position="32"/>
        <end position="52"/>
    </location>
</feature>
<evidence type="ECO:0000256" key="1">
    <source>
        <dbReference type="SAM" id="Phobius"/>
    </source>
</evidence>
<protein>
    <submittedName>
        <fullName evidence="2">Uncharacterized protein</fullName>
    </submittedName>
</protein>
<proteinExistence type="predicted"/>
<name>A0A8S5M0X0_9CAUD</name>
<sequence length="81" mass="9439">MTFLCPYELVLYSTNLSRVDRASTTAHRQRSLFPFGILLGSLNPIFDLFSFLRCEDRKFRHKKTAMLSGADSRYEFVVRLS</sequence>
<keyword evidence="1" id="KW-1133">Transmembrane helix</keyword>
<keyword evidence="1" id="KW-0812">Transmembrane</keyword>
<accession>A0A8S5M0X0</accession>
<reference evidence="2" key="1">
    <citation type="journal article" date="2021" name="Proc. Natl. Acad. Sci. U.S.A.">
        <title>A Catalog of Tens of Thousands of Viruses from Human Metagenomes Reveals Hidden Associations with Chronic Diseases.</title>
        <authorList>
            <person name="Tisza M.J."/>
            <person name="Buck C.B."/>
        </authorList>
    </citation>
    <scope>NUCLEOTIDE SEQUENCE</scope>
    <source>
        <strain evidence="2">Ctzeq1</strain>
    </source>
</reference>
<evidence type="ECO:0000313" key="2">
    <source>
        <dbReference type="EMBL" id="DAD75703.1"/>
    </source>
</evidence>
<organism evidence="2">
    <name type="scientific">Podoviridae sp. ctzeq1</name>
    <dbReference type="NCBI Taxonomy" id="2826597"/>
    <lineage>
        <taxon>Viruses</taxon>
        <taxon>Duplodnaviria</taxon>
        <taxon>Heunggongvirae</taxon>
        <taxon>Uroviricota</taxon>
        <taxon>Caudoviricetes</taxon>
    </lineage>
</organism>
<dbReference type="EMBL" id="BK014787">
    <property type="protein sequence ID" value="DAD75703.1"/>
    <property type="molecule type" value="Genomic_DNA"/>
</dbReference>
<keyword evidence="1" id="KW-0472">Membrane</keyword>